<comment type="caution">
    <text evidence="1">The sequence shown here is derived from an EMBL/GenBank/DDBJ whole genome shotgun (WGS) entry which is preliminary data.</text>
</comment>
<evidence type="ECO:0000313" key="1">
    <source>
        <dbReference type="EMBL" id="RDY12756.1"/>
    </source>
</evidence>
<dbReference type="Proteomes" id="UP000257109">
    <property type="component" value="Unassembled WGS sequence"/>
</dbReference>
<sequence>MKSEVTEEYIHSVTDLLVNKGQYIPIFVRQINFGCGDALYGGLAKGGFGPFPEVALVTPFKNARRRRSSITDLVAPSSYEQAE</sequence>
<dbReference type="EMBL" id="QJKJ01000410">
    <property type="protein sequence ID" value="RDY12756.1"/>
    <property type="molecule type" value="Genomic_DNA"/>
</dbReference>
<accession>A0A371ICJ9</accession>
<keyword evidence="2" id="KW-1185">Reference proteome</keyword>
<evidence type="ECO:0000313" key="2">
    <source>
        <dbReference type="Proteomes" id="UP000257109"/>
    </source>
</evidence>
<organism evidence="1 2">
    <name type="scientific">Mucuna pruriens</name>
    <name type="common">Velvet bean</name>
    <name type="synonym">Dolichos pruriens</name>
    <dbReference type="NCBI Taxonomy" id="157652"/>
    <lineage>
        <taxon>Eukaryota</taxon>
        <taxon>Viridiplantae</taxon>
        <taxon>Streptophyta</taxon>
        <taxon>Embryophyta</taxon>
        <taxon>Tracheophyta</taxon>
        <taxon>Spermatophyta</taxon>
        <taxon>Magnoliopsida</taxon>
        <taxon>eudicotyledons</taxon>
        <taxon>Gunneridae</taxon>
        <taxon>Pentapetalae</taxon>
        <taxon>rosids</taxon>
        <taxon>fabids</taxon>
        <taxon>Fabales</taxon>
        <taxon>Fabaceae</taxon>
        <taxon>Papilionoideae</taxon>
        <taxon>50 kb inversion clade</taxon>
        <taxon>NPAAA clade</taxon>
        <taxon>indigoferoid/millettioid clade</taxon>
        <taxon>Phaseoleae</taxon>
        <taxon>Mucuna</taxon>
    </lineage>
</organism>
<proteinExistence type="predicted"/>
<reference evidence="1" key="1">
    <citation type="submission" date="2018-05" db="EMBL/GenBank/DDBJ databases">
        <title>Draft genome of Mucuna pruriens seed.</title>
        <authorList>
            <person name="Nnadi N.E."/>
            <person name="Vos R."/>
            <person name="Hasami M.H."/>
            <person name="Devisetty U.K."/>
            <person name="Aguiy J.C."/>
        </authorList>
    </citation>
    <scope>NUCLEOTIDE SEQUENCE [LARGE SCALE GENOMIC DNA]</scope>
    <source>
        <strain evidence="1">JCA_2017</strain>
    </source>
</reference>
<dbReference type="GO" id="GO:0016740">
    <property type="term" value="F:transferase activity"/>
    <property type="evidence" value="ECO:0007669"/>
    <property type="project" value="UniProtKB-KW"/>
</dbReference>
<feature type="non-terminal residue" evidence="1">
    <location>
        <position position="1"/>
    </location>
</feature>
<name>A0A371ICJ9_MUCPR</name>
<dbReference type="AlphaFoldDB" id="A0A371ICJ9"/>
<protein>
    <submittedName>
        <fullName evidence="1">Benzyl alcohol O-benzoyltransferase</fullName>
    </submittedName>
</protein>
<gene>
    <name evidence="1" type="primary">HSR201</name>
    <name evidence="1" type="ORF">CR513_02406</name>
</gene>